<gene>
    <name evidence="2" type="ORF">M976_04342</name>
</gene>
<evidence type="ECO:0000259" key="1">
    <source>
        <dbReference type="Pfam" id="PF13276"/>
    </source>
</evidence>
<protein>
    <submittedName>
        <fullName evidence="2">Transposase</fullName>
    </submittedName>
</protein>
<evidence type="ECO:0000313" key="2">
    <source>
        <dbReference type="EMBL" id="OAT24573.1"/>
    </source>
</evidence>
<dbReference type="Proteomes" id="UP000078407">
    <property type="component" value="Unassembled WGS sequence"/>
</dbReference>
<comment type="caution">
    <text evidence="2">The sequence shown here is derived from an EMBL/GenBank/DDBJ whole genome shotgun (WGS) entry which is preliminary data.</text>
</comment>
<sequence>MDAEMRQQVEVQKAFFRQYPERRSCRDKRDAVLMPEIKRVYKENYSVDGVRKVWRQLKREGVSVARFEERQLSG</sequence>
<keyword evidence="3" id="KW-1185">Reference proteome</keyword>
<proteinExistence type="predicted"/>
<dbReference type="InterPro" id="IPR025948">
    <property type="entry name" value="HTH-like_dom"/>
</dbReference>
<organism evidence="2 3">
    <name type="scientific">Buttiauxella ferragutiae ATCC 51602</name>
    <dbReference type="NCBI Taxonomy" id="1354252"/>
    <lineage>
        <taxon>Bacteria</taxon>
        <taxon>Pseudomonadati</taxon>
        <taxon>Pseudomonadota</taxon>
        <taxon>Gammaproteobacteria</taxon>
        <taxon>Enterobacterales</taxon>
        <taxon>Enterobacteriaceae</taxon>
        <taxon>Buttiauxella</taxon>
    </lineage>
</organism>
<feature type="domain" description="HTH-like" evidence="1">
    <location>
        <begin position="30"/>
        <end position="66"/>
    </location>
</feature>
<accession>A0ABX2W245</accession>
<reference evidence="2 3" key="1">
    <citation type="submission" date="2016-04" db="EMBL/GenBank/DDBJ databases">
        <title>ATOL: Assembling a taxonomically balanced genome-scale reconstruction of the evolutionary history of the Enterobacteriaceae.</title>
        <authorList>
            <person name="Plunkett G.III."/>
            <person name="Neeno-Eckwall E.C."/>
            <person name="Glasner J.D."/>
            <person name="Perna N.T."/>
        </authorList>
    </citation>
    <scope>NUCLEOTIDE SEQUENCE [LARGE SCALE GENOMIC DNA]</scope>
    <source>
        <strain evidence="2 3">ATCC 51602</strain>
    </source>
</reference>
<name>A0ABX2W245_9ENTR</name>
<dbReference type="EMBL" id="LXEQ01000062">
    <property type="protein sequence ID" value="OAT24573.1"/>
    <property type="molecule type" value="Genomic_DNA"/>
</dbReference>
<dbReference type="Pfam" id="PF13276">
    <property type="entry name" value="HTH_21"/>
    <property type="match status" value="1"/>
</dbReference>
<evidence type="ECO:0000313" key="3">
    <source>
        <dbReference type="Proteomes" id="UP000078407"/>
    </source>
</evidence>